<geneLocation type="mitochondrion" evidence="1"/>
<evidence type="ECO:0000313" key="1">
    <source>
        <dbReference type="EMBL" id="CDL73389.1"/>
    </source>
</evidence>
<protein>
    <submittedName>
        <fullName evidence="1">Unclassified</fullName>
    </submittedName>
</protein>
<dbReference type="EMBL" id="HG321326">
    <property type="protein sequence ID" value="CEF82651.1"/>
    <property type="molecule type" value="Genomic_DNA"/>
</dbReference>
<name>W1IC00_9HYPO</name>
<keyword evidence="1" id="KW-0496">Mitochondrion</keyword>
<accession>W1IC00</accession>
<proteinExistence type="predicted"/>
<feature type="non-terminal residue" evidence="1">
    <location>
        <position position="46"/>
    </location>
</feature>
<dbReference type="EMBL" id="CBMI010005063">
    <property type="protein sequence ID" value="CDL73389.1"/>
    <property type="molecule type" value="Genomic_DNA"/>
</dbReference>
<organism evidence="1">
    <name type="scientific">Fusarium clavum</name>
    <dbReference type="NCBI Taxonomy" id="2594811"/>
    <lineage>
        <taxon>Eukaryota</taxon>
        <taxon>Fungi</taxon>
        <taxon>Dikarya</taxon>
        <taxon>Ascomycota</taxon>
        <taxon>Pezizomycotina</taxon>
        <taxon>Sordariomycetes</taxon>
        <taxon>Hypocreomycetidae</taxon>
        <taxon>Hypocreales</taxon>
        <taxon>Nectriaceae</taxon>
        <taxon>Fusarium</taxon>
        <taxon>Fusarium incarnatum-equiseti species complex</taxon>
    </lineage>
</organism>
<gene>
    <name evidence="1" type="ORF">BN850_0137770</name>
</gene>
<dbReference type="AlphaFoldDB" id="W1IC00"/>
<reference evidence="1" key="1">
    <citation type="submission" date="2013-05" db="EMBL/GenBank/DDBJ databases">
        <title>Draft genome sequences of six wheat associated Fusarium spp. isolates.</title>
        <authorList>
            <person name="Moolhuijzen P.M."/>
            <person name="Manners J.M."/>
            <person name="Wilcox S."/>
            <person name="Bellgard M.I."/>
            <person name="Gardiner D.M."/>
        </authorList>
    </citation>
    <scope>NUCLEOTIDE SEQUENCE</scope>
    <source>
        <strain evidence="1">CS3069</strain>
    </source>
</reference>
<sequence>LHLRSLLGLKSSPLINQLPRLLRRQIRLSETHIPRETWAVAGRDQL</sequence>
<feature type="non-terminal residue" evidence="1">
    <location>
        <position position="1"/>
    </location>
</feature>